<evidence type="ECO:0008006" key="4">
    <source>
        <dbReference type="Google" id="ProtNLM"/>
    </source>
</evidence>
<evidence type="ECO:0000313" key="2">
    <source>
        <dbReference type="EMBL" id="GAA4253819.1"/>
    </source>
</evidence>
<sequence>MRTALSAGVALIVLLGACAEHPAPSAAPSVKPSPSRLDGCVEPGDGVPAELRESEITTVTAIRLGSGARGVVLTPEHGGNICQWLPFGRELAAKGYQVLIWDPGLDPVAEIGHFAGVLRGAGATHVVLVGASNGANIATFGAAGVSPAVDGLAWLSGEDTLYIAGRSGRPVAEAAAQVAVPVLFIAAQDDPMHCADVAAQLAGVMPAKEKRVVVVPGTEHGVAMLSGVSKSIVLPALTDFLTVHTA</sequence>
<dbReference type="Gene3D" id="3.40.50.1820">
    <property type="entry name" value="alpha/beta hydrolase"/>
    <property type="match status" value="2"/>
</dbReference>
<dbReference type="EMBL" id="BAABAT010000016">
    <property type="protein sequence ID" value="GAA4253819.1"/>
    <property type="molecule type" value="Genomic_DNA"/>
</dbReference>
<gene>
    <name evidence="2" type="ORF">GCM10022255_056120</name>
</gene>
<evidence type="ECO:0000256" key="1">
    <source>
        <dbReference type="SAM" id="SignalP"/>
    </source>
</evidence>
<comment type="caution">
    <text evidence="2">The sequence shown here is derived from an EMBL/GenBank/DDBJ whole genome shotgun (WGS) entry which is preliminary data.</text>
</comment>
<reference evidence="3" key="1">
    <citation type="journal article" date="2019" name="Int. J. Syst. Evol. Microbiol.">
        <title>The Global Catalogue of Microorganisms (GCM) 10K type strain sequencing project: providing services to taxonomists for standard genome sequencing and annotation.</title>
        <authorList>
            <consortium name="The Broad Institute Genomics Platform"/>
            <consortium name="The Broad Institute Genome Sequencing Center for Infectious Disease"/>
            <person name="Wu L."/>
            <person name="Ma J."/>
        </authorList>
    </citation>
    <scope>NUCLEOTIDE SEQUENCE [LARGE SCALE GENOMIC DNA]</scope>
    <source>
        <strain evidence="3">JCM 17441</strain>
    </source>
</reference>
<feature type="chain" id="PRO_5045592090" description="Alpha/beta hydrolase" evidence="1">
    <location>
        <begin position="20"/>
        <end position="246"/>
    </location>
</feature>
<dbReference type="InterPro" id="IPR029058">
    <property type="entry name" value="AB_hydrolase_fold"/>
</dbReference>
<organism evidence="2 3">
    <name type="scientific">Dactylosporangium darangshiense</name>
    <dbReference type="NCBI Taxonomy" id="579108"/>
    <lineage>
        <taxon>Bacteria</taxon>
        <taxon>Bacillati</taxon>
        <taxon>Actinomycetota</taxon>
        <taxon>Actinomycetes</taxon>
        <taxon>Micromonosporales</taxon>
        <taxon>Micromonosporaceae</taxon>
        <taxon>Dactylosporangium</taxon>
    </lineage>
</organism>
<keyword evidence="3" id="KW-1185">Reference proteome</keyword>
<accession>A0ABP8DEK7</accession>
<evidence type="ECO:0000313" key="3">
    <source>
        <dbReference type="Proteomes" id="UP001500620"/>
    </source>
</evidence>
<keyword evidence="1" id="KW-0732">Signal</keyword>
<dbReference type="PROSITE" id="PS51257">
    <property type="entry name" value="PROKAR_LIPOPROTEIN"/>
    <property type="match status" value="1"/>
</dbReference>
<dbReference type="Proteomes" id="UP001500620">
    <property type="component" value="Unassembled WGS sequence"/>
</dbReference>
<name>A0ABP8DEK7_9ACTN</name>
<proteinExistence type="predicted"/>
<dbReference type="SUPFAM" id="SSF53474">
    <property type="entry name" value="alpha/beta-Hydrolases"/>
    <property type="match status" value="1"/>
</dbReference>
<dbReference type="RefSeq" id="WP_345130877.1">
    <property type="nucleotide sequence ID" value="NZ_BAABAT010000016.1"/>
</dbReference>
<protein>
    <recommendedName>
        <fullName evidence="4">Alpha/beta hydrolase</fullName>
    </recommendedName>
</protein>
<feature type="signal peptide" evidence="1">
    <location>
        <begin position="1"/>
        <end position="19"/>
    </location>
</feature>